<dbReference type="EMBL" id="SZYD01000013">
    <property type="protein sequence ID" value="KAD4385147.1"/>
    <property type="molecule type" value="Genomic_DNA"/>
</dbReference>
<sequence length="71" mass="7763">METDDWEFSAEELEFLEKDAINRIAQRNTSVGGTSTSAHAPSKFSNGAHSQSASSAKPIYDSKSDNKSKRI</sequence>
<dbReference type="OrthoDB" id="1938668at2759"/>
<organism evidence="2 3">
    <name type="scientific">Mikania micrantha</name>
    <name type="common">bitter vine</name>
    <dbReference type="NCBI Taxonomy" id="192012"/>
    <lineage>
        <taxon>Eukaryota</taxon>
        <taxon>Viridiplantae</taxon>
        <taxon>Streptophyta</taxon>
        <taxon>Embryophyta</taxon>
        <taxon>Tracheophyta</taxon>
        <taxon>Spermatophyta</taxon>
        <taxon>Magnoliopsida</taxon>
        <taxon>eudicotyledons</taxon>
        <taxon>Gunneridae</taxon>
        <taxon>Pentapetalae</taxon>
        <taxon>asterids</taxon>
        <taxon>campanulids</taxon>
        <taxon>Asterales</taxon>
        <taxon>Asteraceae</taxon>
        <taxon>Asteroideae</taxon>
        <taxon>Heliantheae alliance</taxon>
        <taxon>Eupatorieae</taxon>
        <taxon>Mikania</taxon>
    </lineage>
</organism>
<keyword evidence="3" id="KW-1185">Reference proteome</keyword>
<dbReference type="Proteomes" id="UP000326396">
    <property type="component" value="Linkage Group LG3"/>
</dbReference>
<feature type="compositionally biased region" description="Polar residues" evidence="1">
    <location>
        <begin position="27"/>
        <end position="55"/>
    </location>
</feature>
<protein>
    <submittedName>
        <fullName evidence="2">Uncharacterized protein</fullName>
    </submittedName>
</protein>
<proteinExistence type="predicted"/>
<gene>
    <name evidence="2" type="ORF">E3N88_25315</name>
</gene>
<feature type="region of interest" description="Disordered" evidence="1">
    <location>
        <begin position="27"/>
        <end position="71"/>
    </location>
</feature>
<dbReference type="AlphaFoldDB" id="A0A5N6N4V9"/>
<evidence type="ECO:0000313" key="2">
    <source>
        <dbReference type="EMBL" id="KAD4385147.1"/>
    </source>
</evidence>
<name>A0A5N6N4V9_9ASTR</name>
<reference evidence="2 3" key="1">
    <citation type="submission" date="2019-05" db="EMBL/GenBank/DDBJ databases">
        <title>Mikania micrantha, genome provides insights into the molecular mechanism of rapid growth.</title>
        <authorList>
            <person name="Liu B."/>
        </authorList>
    </citation>
    <scope>NUCLEOTIDE SEQUENCE [LARGE SCALE GENOMIC DNA]</scope>
    <source>
        <strain evidence="2">NLD-2019</strain>
        <tissue evidence="2">Leaf</tissue>
    </source>
</reference>
<feature type="compositionally biased region" description="Basic and acidic residues" evidence="1">
    <location>
        <begin position="60"/>
        <end position="71"/>
    </location>
</feature>
<accession>A0A5N6N4V9</accession>
<evidence type="ECO:0000256" key="1">
    <source>
        <dbReference type="SAM" id="MobiDB-lite"/>
    </source>
</evidence>
<evidence type="ECO:0000313" key="3">
    <source>
        <dbReference type="Proteomes" id="UP000326396"/>
    </source>
</evidence>
<comment type="caution">
    <text evidence="2">The sequence shown here is derived from an EMBL/GenBank/DDBJ whole genome shotgun (WGS) entry which is preliminary data.</text>
</comment>